<accession>A4WYK6</accession>
<dbReference type="AlphaFoldDB" id="A4WYK6"/>
<keyword evidence="2" id="KW-0614">Plasmid</keyword>
<sequence length="133" mass="13971">MTLRFPPAAGRRMLASGAAILSLCAAVQGEEQPSGGAAGGGIRCEIRITSNGGLTEYAGLAWAARRVEGEYDLTVSSRGPGGVSNTVQRGRFVLEPHRQSVLSRVQVMAGRTGTVQARLSIHSNGRELCQFTS</sequence>
<dbReference type="InterPro" id="IPR048632">
    <property type="entry name" value="CsgH-like"/>
</dbReference>
<geneLocation type="plasmid" evidence="2">
    <name>pRSPA01</name>
</geneLocation>
<dbReference type="BioCyc" id="RSPH349102:G1G8M-3705-MONOMER"/>
<name>A4WYK6_CERS5</name>
<dbReference type="InterPro" id="IPR047726">
    <property type="entry name" value="CsgH_dom"/>
</dbReference>
<reference evidence="2" key="1">
    <citation type="submission" date="2007-04" db="EMBL/GenBank/DDBJ databases">
        <title>Complete sequence of plasmid pRSPA01 of Rhodobacter sphaeroides ATCC 17025.</title>
        <authorList>
            <consortium name="US DOE Joint Genome Institute"/>
            <person name="Copeland A."/>
            <person name="Lucas S."/>
            <person name="Lapidus A."/>
            <person name="Barry K."/>
            <person name="Detter J.C."/>
            <person name="Glavina del Rio T."/>
            <person name="Hammon N."/>
            <person name="Israni S."/>
            <person name="Dalin E."/>
            <person name="Tice H."/>
            <person name="Pitluck S."/>
            <person name="Chertkov O."/>
            <person name="Brettin T."/>
            <person name="Bruce D."/>
            <person name="Han C."/>
            <person name="Schmutz J."/>
            <person name="Larimer F."/>
            <person name="Land M."/>
            <person name="Hauser L."/>
            <person name="Kyrpides N."/>
            <person name="Kim E."/>
            <person name="Richardson P."/>
            <person name="Mackenzie C."/>
            <person name="Choudhary M."/>
            <person name="Donohue T.J."/>
            <person name="Kaplan S."/>
        </authorList>
    </citation>
    <scope>NUCLEOTIDE SEQUENCE [LARGE SCALE GENOMIC DNA]</scope>
    <source>
        <strain evidence="2">ATCC 17025</strain>
        <plasmid evidence="2">pRSPA01</plasmid>
    </source>
</reference>
<feature type="domain" description="CsgH-like" evidence="1">
    <location>
        <begin position="42"/>
        <end position="125"/>
    </location>
</feature>
<dbReference type="Gene3D" id="2.60.40.2420">
    <property type="match status" value="1"/>
</dbReference>
<dbReference type="NCBIfam" id="NF041112">
    <property type="entry name" value="chap_CsgH_alph"/>
    <property type="match status" value="1"/>
</dbReference>
<dbReference type="HOGENOM" id="CLU_1905110_0_0_5"/>
<organism evidence="2">
    <name type="scientific">Cereibacter sphaeroides (strain ATCC 17025 / ATH 2.4.3)</name>
    <name type="common">Rhodobacter sphaeroides</name>
    <dbReference type="NCBI Taxonomy" id="349102"/>
    <lineage>
        <taxon>Bacteria</taxon>
        <taxon>Pseudomonadati</taxon>
        <taxon>Pseudomonadota</taxon>
        <taxon>Alphaproteobacteria</taxon>
        <taxon>Rhodobacterales</taxon>
        <taxon>Paracoccaceae</taxon>
        <taxon>Cereibacter</taxon>
    </lineage>
</organism>
<dbReference type="EMBL" id="CP000662">
    <property type="protein sequence ID" value="ABP72470.1"/>
    <property type="molecule type" value="Genomic_DNA"/>
</dbReference>
<proteinExistence type="predicted"/>
<dbReference type="KEGG" id="rsq:Rsph17025_3601"/>
<dbReference type="InterPro" id="IPR053722">
    <property type="entry name" value="Curli_assembly_CsgC/AgfC"/>
</dbReference>
<evidence type="ECO:0000313" key="2">
    <source>
        <dbReference type="EMBL" id="ABP72470.1"/>
    </source>
</evidence>
<evidence type="ECO:0000259" key="1">
    <source>
        <dbReference type="Pfam" id="PF21112"/>
    </source>
</evidence>
<protein>
    <recommendedName>
        <fullName evidence="1">CsgH-like domain-containing protein</fullName>
    </recommendedName>
</protein>
<gene>
    <name evidence="2" type="ordered locus">Rsph17025_3601</name>
</gene>
<dbReference type="Pfam" id="PF21112">
    <property type="entry name" value="CsgH"/>
    <property type="match status" value="1"/>
</dbReference>